<protein>
    <submittedName>
        <fullName evidence="1">Unplaced genomic scaffold K443scaffold_311, whole genome shotgun sequence</fullName>
    </submittedName>
</protein>
<dbReference type="Proteomes" id="UP000054477">
    <property type="component" value="Unassembled WGS sequence"/>
</dbReference>
<dbReference type="AlphaFoldDB" id="A0A0C9WIR4"/>
<accession>A0A0C9WIR4</accession>
<reference evidence="2" key="2">
    <citation type="submission" date="2015-01" db="EMBL/GenBank/DDBJ databases">
        <title>Evolutionary Origins and Diversification of the Mycorrhizal Mutualists.</title>
        <authorList>
            <consortium name="DOE Joint Genome Institute"/>
            <consortium name="Mycorrhizal Genomics Consortium"/>
            <person name="Kohler A."/>
            <person name="Kuo A."/>
            <person name="Nagy L.G."/>
            <person name="Floudas D."/>
            <person name="Copeland A."/>
            <person name="Barry K.W."/>
            <person name="Cichocki N."/>
            <person name="Veneault-Fourrey C."/>
            <person name="LaButti K."/>
            <person name="Lindquist E.A."/>
            <person name="Lipzen A."/>
            <person name="Lundell T."/>
            <person name="Morin E."/>
            <person name="Murat C."/>
            <person name="Riley R."/>
            <person name="Ohm R."/>
            <person name="Sun H."/>
            <person name="Tunlid A."/>
            <person name="Henrissat B."/>
            <person name="Grigoriev I.V."/>
            <person name="Hibbett D.S."/>
            <person name="Martin F."/>
        </authorList>
    </citation>
    <scope>NUCLEOTIDE SEQUENCE [LARGE SCALE GENOMIC DNA]</scope>
    <source>
        <strain evidence="2">LaAM-08-1</strain>
    </source>
</reference>
<evidence type="ECO:0000313" key="1">
    <source>
        <dbReference type="EMBL" id="KIJ93399.1"/>
    </source>
</evidence>
<dbReference type="OrthoDB" id="10492266at2759"/>
<proteinExistence type="predicted"/>
<dbReference type="EMBL" id="KN838846">
    <property type="protein sequence ID" value="KIJ93399.1"/>
    <property type="molecule type" value="Genomic_DNA"/>
</dbReference>
<sequence>MPRLQLLTCQTAQNINRRTIGLSSAIREHLCSIVCRPEHIVRGGLQPGPIPETRELSLMEVQHPRRTVGSPVRRRALQMGKT</sequence>
<name>A0A0C9WIR4_9AGAR</name>
<organism evidence="1 2">
    <name type="scientific">Laccaria amethystina LaAM-08-1</name>
    <dbReference type="NCBI Taxonomy" id="1095629"/>
    <lineage>
        <taxon>Eukaryota</taxon>
        <taxon>Fungi</taxon>
        <taxon>Dikarya</taxon>
        <taxon>Basidiomycota</taxon>
        <taxon>Agaricomycotina</taxon>
        <taxon>Agaricomycetes</taxon>
        <taxon>Agaricomycetidae</taxon>
        <taxon>Agaricales</taxon>
        <taxon>Agaricineae</taxon>
        <taxon>Hydnangiaceae</taxon>
        <taxon>Laccaria</taxon>
    </lineage>
</organism>
<dbReference type="HOGENOM" id="CLU_2558637_0_0_1"/>
<evidence type="ECO:0000313" key="2">
    <source>
        <dbReference type="Proteomes" id="UP000054477"/>
    </source>
</evidence>
<keyword evidence="2" id="KW-1185">Reference proteome</keyword>
<gene>
    <name evidence="1" type="ORF">K443DRAFT_646073</name>
</gene>
<reference evidence="1 2" key="1">
    <citation type="submission" date="2014-04" db="EMBL/GenBank/DDBJ databases">
        <authorList>
            <consortium name="DOE Joint Genome Institute"/>
            <person name="Kuo A."/>
            <person name="Kohler A."/>
            <person name="Nagy L.G."/>
            <person name="Floudas D."/>
            <person name="Copeland A."/>
            <person name="Barry K.W."/>
            <person name="Cichocki N."/>
            <person name="Veneault-Fourrey C."/>
            <person name="LaButti K."/>
            <person name="Lindquist E.A."/>
            <person name="Lipzen A."/>
            <person name="Lundell T."/>
            <person name="Morin E."/>
            <person name="Murat C."/>
            <person name="Sun H."/>
            <person name="Tunlid A."/>
            <person name="Henrissat B."/>
            <person name="Grigoriev I.V."/>
            <person name="Hibbett D.S."/>
            <person name="Martin F."/>
            <person name="Nordberg H.P."/>
            <person name="Cantor M.N."/>
            <person name="Hua S.X."/>
        </authorList>
    </citation>
    <scope>NUCLEOTIDE SEQUENCE [LARGE SCALE GENOMIC DNA]</scope>
    <source>
        <strain evidence="1 2">LaAM-08-1</strain>
    </source>
</reference>